<dbReference type="InterPro" id="IPR050428">
    <property type="entry name" value="TCS_sensor_his_kinase"/>
</dbReference>
<evidence type="ECO:0000313" key="14">
    <source>
        <dbReference type="EMBL" id="OLF14581.1"/>
    </source>
</evidence>
<evidence type="ECO:0000256" key="10">
    <source>
        <dbReference type="ARBA" id="ARBA00023136"/>
    </source>
</evidence>
<evidence type="ECO:0000256" key="9">
    <source>
        <dbReference type="ARBA" id="ARBA00023012"/>
    </source>
</evidence>
<feature type="domain" description="HAMP" evidence="13">
    <location>
        <begin position="96"/>
        <end position="149"/>
    </location>
</feature>
<comment type="catalytic activity">
    <reaction evidence="1">
        <text>ATP + protein L-histidine = ADP + protein N-phospho-L-histidine.</text>
        <dbReference type="EC" id="2.7.13.3"/>
    </reaction>
</comment>
<dbReference type="PROSITE" id="PS50109">
    <property type="entry name" value="HIS_KIN"/>
    <property type="match status" value="1"/>
</dbReference>
<dbReference type="SUPFAM" id="SSF47384">
    <property type="entry name" value="Homodimeric domain of signal transducing histidine kinase"/>
    <property type="match status" value="1"/>
</dbReference>
<comment type="subcellular location">
    <subcellularLocation>
        <location evidence="2">Cell membrane</location>
    </subcellularLocation>
</comment>
<dbReference type="PRINTS" id="PR00344">
    <property type="entry name" value="BCTRLSENSOR"/>
</dbReference>
<feature type="transmembrane region" description="Helical" evidence="11">
    <location>
        <begin position="69"/>
        <end position="95"/>
    </location>
</feature>
<dbReference type="EMBL" id="MSIF01000001">
    <property type="protein sequence ID" value="OLF14581.1"/>
    <property type="molecule type" value="Genomic_DNA"/>
</dbReference>
<keyword evidence="6 11" id="KW-0812">Transmembrane</keyword>
<name>A0A7Z0WSQ5_9PSEU</name>
<evidence type="ECO:0000256" key="2">
    <source>
        <dbReference type="ARBA" id="ARBA00004236"/>
    </source>
</evidence>
<evidence type="ECO:0000256" key="4">
    <source>
        <dbReference type="ARBA" id="ARBA00022553"/>
    </source>
</evidence>
<dbReference type="Pfam" id="PF02518">
    <property type="entry name" value="HATPase_c"/>
    <property type="match status" value="1"/>
</dbReference>
<dbReference type="Pfam" id="PF00512">
    <property type="entry name" value="HisKA"/>
    <property type="match status" value="1"/>
</dbReference>
<dbReference type="InterPro" id="IPR036097">
    <property type="entry name" value="HisK_dim/P_sf"/>
</dbReference>
<evidence type="ECO:0000256" key="5">
    <source>
        <dbReference type="ARBA" id="ARBA00022679"/>
    </source>
</evidence>
<dbReference type="InterPro" id="IPR036890">
    <property type="entry name" value="HATPase_C_sf"/>
</dbReference>
<dbReference type="InterPro" id="IPR003594">
    <property type="entry name" value="HATPase_dom"/>
</dbReference>
<evidence type="ECO:0000256" key="1">
    <source>
        <dbReference type="ARBA" id="ARBA00000085"/>
    </source>
</evidence>
<dbReference type="GO" id="GO:0005886">
    <property type="term" value="C:plasma membrane"/>
    <property type="evidence" value="ECO:0007669"/>
    <property type="project" value="UniProtKB-SubCell"/>
</dbReference>
<feature type="domain" description="Histidine kinase" evidence="12">
    <location>
        <begin position="164"/>
        <end position="371"/>
    </location>
</feature>
<accession>A0A7Z0WSQ5</accession>
<keyword evidence="4" id="KW-0597">Phosphoprotein</keyword>
<protein>
    <recommendedName>
        <fullName evidence="3">histidine kinase</fullName>
        <ecNumber evidence="3">2.7.13.3</ecNumber>
    </recommendedName>
</protein>
<evidence type="ECO:0000259" key="13">
    <source>
        <dbReference type="PROSITE" id="PS50885"/>
    </source>
</evidence>
<dbReference type="Gene3D" id="6.10.340.10">
    <property type="match status" value="1"/>
</dbReference>
<dbReference type="InterPro" id="IPR003661">
    <property type="entry name" value="HisK_dim/P_dom"/>
</dbReference>
<dbReference type="SMART" id="SM00388">
    <property type="entry name" value="HisKA"/>
    <property type="match status" value="1"/>
</dbReference>
<keyword evidence="9" id="KW-0902">Two-component regulatory system</keyword>
<dbReference type="Gene3D" id="3.30.565.10">
    <property type="entry name" value="Histidine kinase-like ATPase, C-terminal domain"/>
    <property type="match status" value="1"/>
</dbReference>
<dbReference type="InterPro" id="IPR005467">
    <property type="entry name" value="His_kinase_dom"/>
</dbReference>
<dbReference type="PROSITE" id="PS50885">
    <property type="entry name" value="HAMP"/>
    <property type="match status" value="1"/>
</dbReference>
<dbReference type="PANTHER" id="PTHR45436">
    <property type="entry name" value="SENSOR HISTIDINE KINASE YKOH"/>
    <property type="match status" value="1"/>
</dbReference>
<evidence type="ECO:0000256" key="6">
    <source>
        <dbReference type="ARBA" id="ARBA00022692"/>
    </source>
</evidence>
<evidence type="ECO:0000313" key="15">
    <source>
        <dbReference type="Proteomes" id="UP000185696"/>
    </source>
</evidence>
<dbReference type="InterPro" id="IPR003660">
    <property type="entry name" value="HAMP_dom"/>
</dbReference>
<dbReference type="CDD" id="cd00082">
    <property type="entry name" value="HisKA"/>
    <property type="match status" value="1"/>
</dbReference>
<evidence type="ECO:0000256" key="3">
    <source>
        <dbReference type="ARBA" id="ARBA00012438"/>
    </source>
</evidence>
<dbReference type="Gene3D" id="1.10.287.130">
    <property type="match status" value="1"/>
</dbReference>
<keyword evidence="15" id="KW-1185">Reference proteome</keyword>
<evidence type="ECO:0000259" key="12">
    <source>
        <dbReference type="PROSITE" id="PS50109"/>
    </source>
</evidence>
<reference evidence="14 15" key="1">
    <citation type="submission" date="2016-12" db="EMBL/GenBank/DDBJ databases">
        <title>The draft genome sequence of Actinophytocola xinjiangensis.</title>
        <authorList>
            <person name="Wang W."/>
            <person name="Yuan L."/>
        </authorList>
    </citation>
    <scope>NUCLEOTIDE SEQUENCE [LARGE SCALE GENOMIC DNA]</scope>
    <source>
        <strain evidence="14 15">CGMCC 4.4663</strain>
    </source>
</reference>
<dbReference type="InterPro" id="IPR004358">
    <property type="entry name" value="Sig_transdc_His_kin-like_C"/>
</dbReference>
<dbReference type="SUPFAM" id="SSF158472">
    <property type="entry name" value="HAMP domain-like"/>
    <property type="match status" value="1"/>
</dbReference>
<keyword evidence="7 14" id="KW-0418">Kinase</keyword>
<keyword evidence="10 11" id="KW-0472">Membrane</keyword>
<keyword evidence="8 11" id="KW-1133">Transmembrane helix</keyword>
<comment type="caution">
    <text evidence="14">The sequence shown here is derived from an EMBL/GenBank/DDBJ whole genome shotgun (WGS) entry which is preliminary data.</text>
</comment>
<organism evidence="14 15">
    <name type="scientific">Actinophytocola xinjiangensis</name>
    <dbReference type="NCBI Taxonomy" id="485602"/>
    <lineage>
        <taxon>Bacteria</taxon>
        <taxon>Bacillati</taxon>
        <taxon>Actinomycetota</taxon>
        <taxon>Actinomycetes</taxon>
        <taxon>Pseudonocardiales</taxon>
        <taxon>Pseudonocardiaceae</taxon>
    </lineage>
</organism>
<evidence type="ECO:0000256" key="7">
    <source>
        <dbReference type="ARBA" id="ARBA00022777"/>
    </source>
</evidence>
<dbReference type="Proteomes" id="UP000185696">
    <property type="component" value="Unassembled WGS sequence"/>
</dbReference>
<dbReference type="SMART" id="SM00304">
    <property type="entry name" value="HAMP"/>
    <property type="match status" value="1"/>
</dbReference>
<sequence length="375" mass="39417">MSARGRLTLLYTGLVLVAGVVLAALTYVLMRQHLADRVIAVRIDRTEGAPPPPSLAVPGLTDQVRDETLAALVAQAAIALAVVAVLAAVLGWLVAGRVLRPIRAISATAQRLSAEHLSDRVPVHPPHDELAALATTVNGMLDRIERGITERDRALEGQRLFTANAAHELRTPLTTIRTAVDVTLDGAPTRTELLTMAEDVRAAADDSRHTLDGLLALARSNAGVTNPRPADLATIAGSALSEVAGPLSDQDIEVHRELRAAPLRGDPVLLERMAANLVGNAIRHNHRGGRVVVVTGASGGGVFLRVRNTGRAVAPDRVDRLLEPFVRAADGGAGLGLSIVRAVVQAHHGEIDAVANQGGGLDITVRIPLRGAWLP</sequence>
<dbReference type="PANTHER" id="PTHR45436:SF5">
    <property type="entry name" value="SENSOR HISTIDINE KINASE TRCS"/>
    <property type="match status" value="1"/>
</dbReference>
<evidence type="ECO:0000256" key="11">
    <source>
        <dbReference type="SAM" id="Phobius"/>
    </source>
</evidence>
<dbReference type="CDD" id="cd06225">
    <property type="entry name" value="HAMP"/>
    <property type="match status" value="1"/>
</dbReference>
<dbReference type="CDD" id="cd00075">
    <property type="entry name" value="HATPase"/>
    <property type="match status" value="1"/>
</dbReference>
<dbReference type="AlphaFoldDB" id="A0A7Z0WSQ5"/>
<dbReference type="EC" id="2.7.13.3" evidence="3"/>
<dbReference type="SMART" id="SM00387">
    <property type="entry name" value="HATPase_c"/>
    <property type="match status" value="1"/>
</dbReference>
<dbReference type="GO" id="GO:0000155">
    <property type="term" value="F:phosphorelay sensor kinase activity"/>
    <property type="evidence" value="ECO:0007669"/>
    <property type="project" value="InterPro"/>
</dbReference>
<proteinExistence type="predicted"/>
<evidence type="ECO:0000256" key="8">
    <source>
        <dbReference type="ARBA" id="ARBA00022989"/>
    </source>
</evidence>
<dbReference type="Pfam" id="PF00672">
    <property type="entry name" value="HAMP"/>
    <property type="match status" value="1"/>
</dbReference>
<dbReference type="SUPFAM" id="SSF55874">
    <property type="entry name" value="ATPase domain of HSP90 chaperone/DNA topoisomerase II/histidine kinase"/>
    <property type="match status" value="1"/>
</dbReference>
<keyword evidence="5" id="KW-0808">Transferase</keyword>
<gene>
    <name evidence="14" type="ORF">BLA60_04435</name>
</gene>